<dbReference type="RefSeq" id="WP_109760256.1">
    <property type="nucleotide sequence ID" value="NZ_CP034588.1"/>
</dbReference>
<dbReference type="Proteomes" id="UP000245390">
    <property type="component" value="Unassembled WGS sequence"/>
</dbReference>
<protein>
    <submittedName>
        <fullName evidence="1">Uncharacterized protein</fullName>
    </submittedName>
</protein>
<reference evidence="1 2" key="1">
    <citation type="submission" date="2018-05" db="EMBL/GenBank/DDBJ databases">
        <title>Genomic Encyclopedia of Type Strains, Phase IV (KMG-IV): sequencing the most valuable type-strain genomes for metagenomic binning, comparative biology and taxonomic classification.</title>
        <authorList>
            <person name="Goeker M."/>
        </authorList>
    </citation>
    <scope>NUCLEOTIDE SEQUENCE [LARGE SCALE GENOMIC DNA]</scope>
    <source>
        <strain evidence="1 2">DSM 103371</strain>
    </source>
</reference>
<accession>A0A316G2U3</accession>
<gene>
    <name evidence="1" type="ORF">C8D95_108140</name>
</gene>
<dbReference type="EMBL" id="QGGV01000008">
    <property type="protein sequence ID" value="PWK55261.1"/>
    <property type="molecule type" value="Genomic_DNA"/>
</dbReference>
<evidence type="ECO:0000313" key="1">
    <source>
        <dbReference type="EMBL" id="PWK55261.1"/>
    </source>
</evidence>
<keyword evidence="2" id="KW-1185">Reference proteome</keyword>
<name>A0A316G2U3_9RHOB</name>
<dbReference type="KEGG" id="salo:EF888_06580"/>
<organism evidence="1 2">
    <name type="scientific">Silicimonas algicola</name>
    <dbReference type="NCBI Taxonomy" id="1826607"/>
    <lineage>
        <taxon>Bacteria</taxon>
        <taxon>Pseudomonadati</taxon>
        <taxon>Pseudomonadota</taxon>
        <taxon>Alphaproteobacteria</taxon>
        <taxon>Rhodobacterales</taxon>
        <taxon>Paracoccaceae</taxon>
    </lineage>
</organism>
<sequence length="85" mass="9313">MFDFISDHASRSVPLDSVDAETLSQAISSLADDELAALEDDLDFCSFAGVPSTRILRVLSKVTDLDAGWDRQLRVEADPVVPQVY</sequence>
<comment type="caution">
    <text evidence="1">The sequence shown here is derived from an EMBL/GenBank/DDBJ whole genome shotgun (WGS) entry which is preliminary data.</text>
</comment>
<evidence type="ECO:0000313" key="2">
    <source>
        <dbReference type="Proteomes" id="UP000245390"/>
    </source>
</evidence>
<dbReference type="AlphaFoldDB" id="A0A316G2U3"/>
<proteinExistence type="predicted"/>